<dbReference type="GO" id="GO:0000502">
    <property type="term" value="C:proteasome complex"/>
    <property type="evidence" value="ECO:0007669"/>
    <property type="project" value="UniProtKB-KW"/>
</dbReference>
<proteinExistence type="predicted"/>
<dbReference type="Proteomes" id="UP000546917">
    <property type="component" value="Unassembled WGS sequence"/>
</dbReference>
<protein>
    <submittedName>
        <fullName evidence="1">Proteasome subunit alpha</fullName>
    </submittedName>
</protein>
<evidence type="ECO:0000313" key="1">
    <source>
        <dbReference type="EMBL" id="NOL60816.1"/>
    </source>
</evidence>
<gene>
    <name evidence="1" type="ORF">HLB00_08245</name>
</gene>
<organism evidence="1 2">
    <name type="scientific">Ferroplasma acidiphilum</name>
    <dbReference type="NCBI Taxonomy" id="74969"/>
    <lineage>
        <taxon>Archaea</taxon>
        <taxon>Methanobacteriati</taxon>
        <taxon>Thermoplasmatota</taxon>
        <taxon>Thermoplasmata</taxon>
        <taxon>Thermoplasmatales</taxon>
        <taxon>Ferroplasmaceae</taxon>
        <taxon>Ferroplasma</taxon>
    </lineage>
</organism>
<evidence type="ECO:0000313" key="2">
    <source>
        <dbReference type="Proteomes" id="UP000546917"/>
    </source>
</evidence>
<accession>A0A7K4FP73</accession>
<feature type="non-terminal residue" evidence="1">
    <location>
        <position position="1"/>
    </location>
</feature>
<comment type="caution">
    <text evidence="1">The sequence shown here is derived from an EMBL/GenBank/DDBJ whole genome shotgun (WGS) entry which is preliminary data.</text>
</comment>
<sequence length="27" mass="3125">KEPEIASIKVGETFHVYTNEEVSKYLN</sequence>
<keyword evidence="1" id="KW-0647">Proteasome</keyword>
<dbReference type="EMBL" id="JABGBP010000308">
    <property type="protein sequence ID" value="NOL60816.1"/>
    <property type="molecule type" value="Genomic_DNA"/>
</dbReference>
<name>A0A7K4FP73_9ARCH</name>
<reference evidence="1 2" key="1">
    <citation type="submission" date="2020-05" db="EMBL/GenBank/DDBJ databases">
        <authorList>
            <person name="Zhang R."/>
        </authorList>
    </citation>
    <scope>NUCLEOTIDE SEQUENCE [LARGE SCALE GENOMIC DNA]</scope>
    <source>
        <strain evidence="1 2">DSM 28986</strain>
    </source>
</reference>
<dbReference type="AlphaFoldDB" id="A0A7K4FP73"/>